<feature type="domain" description="AprE-like long alpha-helical hairpin" evidence="11">
    <location>
        <begin position="99"/>
        <end position="289"/>
    </location>
</feature>
<keyword evidence="7 9" id="KW-1133">Transmembrane helix</keyword>
<evidence type="ECO:0000256" key="5">
    <source>
        <dbReference type="ARBA" id="ARBA00022519"/>
    </source>
</evidence>
<keyword evidence="8 9" id="KW-0472">Membrane</keyword>
<keyword evidence="4 9" id="KW-1003">Cell membrane</keyword>
<feature type="domain" description="AprE-like beta-barrel" evidence="12">
    <location>
        <begin position="331"/>
        <end position="423"/>
    </location>
</feature>
<evidence type="ECO:0000256" key="10">
    <source>
        <dbReference type="SAM" id="Coils"/>
    </source>
</evidence>
<dbReference type="Pfam" id="PF25994">
    <property type="entry name" value="HH_AprE"/>
    <property type="match status" value="1"/>
</dbReference>
<gene>
    <name evidence="13" type="ORF">SAMN04488518_103315</name>
</gene>
<feature type="transmembrane region" description="Helical" evidence="9">
    <location>
        <begin position="21"/>
        <end position="42"/>
    </location>
</feature>
<evidence type="ECO:0000256" key="1">
    <source>
        <dbReference type="ARBA" id="ARBA00004377"/>
    </source>
</evidence>
<evidence type="ECO:0000259" key="11">
    <source>
        <dbReference type="Pfam" id="PF25994"/>
    </source>
</evidence>
<feature type="coiled-coil region" evidence="10">
    <location>
        <begin position="174"/>
        <end position="208"/>
    </location>
</feature>
<dbReference type="InterPro" id="IPR058781">
    <property type="entry name" value="HH_AprE-like"/>
</dbReference>
<dbReference type="PRINTS" id="PR01490">
    <property type="entry name" value="RTXTOXIND"/>
</dbReference>
<proteinExistence type="inferred from homology"/>
<evidence type="ECO:0000256" key="8">
    <source>
        <dbReference type="ARBA" id="ARBA00023136"/>
    </source>
</evidence>
<dbReference type="InterPro" id="IPR010129">
    <property type="entry name" value="T1SS_HlyD"/>
</dbReference>
<dbReference type="InterPro" id="IPR058982">
    <property type="entry name" value="Beta-barrel_AprE"/>
</dbReference>
<evidence type="ECO:0000256" key="6">
    <source>
        <dbReference type="ARBA" id="ARBA00022692"/>
    </source>
</evidence>
<dbReference type="Gene3D" id="2.40.30.170">
    <property type="match status" value="1"/>
</dbReference>
<keyword evidence="6 9" id="KW-0812">Transmembrane</keyword>
<keyword evidence="5 9" id="KW-0997">Cell inner membrane</keyword>
<dbReference type="PANTHER" id="PTHR30386">
    <property type="entry name" value="MEMBRANE FUSION SUBUNIT OF EMRAB-TOLC MULTIDRUG EFFLUX PUMP"/>
    <property type="match status" value="1"/>
</dbReference>
<keyword evidence="3 9" id="KW-0813">Transport</keyword>
<feature type="coiled-coil region" evidence="10">
    <location>
        <begin position="240"/>
        <end position="296"/>
    </location>
</feature>
<dbReference type="Gene3D" id="2.40.50.100">
    <property type="match status" value="1"/>
</dbReference>
<dbReference type="PANTHER" id="PTHR30386:SF17">
    <property type="entry name" value="ALKALINE PROTEASE SECRETION PROTEIN APRE"/>
    <property type="match status" value="1"/>
</dbReference>
<dbReference type="EMBL" id="FOSK01000003">
    <property type="protein sequence ID" value="SFK25994.1"/>
    <property type="molecule type" value="Genomic_DNA"/>
</dbReference>
<evidence type="ECO:0000256" key="3">
    <source>
        <dbReference type="ARBA" id="ARBA00022448"/>
    </source>
</evidence>
<name>A0A1I3Y2C3_9HYPH</name>
<protein>
    <recommendedName>
        <fullName evidence="9">Membrane fusion protein (MFP) family protein</fullName>
    </recommendedName>
</protein>
<evidence type="ECO:0000256" key="2">
    <source>
        <dbReference type="ARBA" id="ARBA00009477"/>
    </source>
</evidence>
<dbReference type="Proteomes" id="UP000199598">
    <property type="component" value="Unassembled WGS sequence"/>
</dbReference>
<sequence length="446" mass="49238">MSTRALILDGSWYEDVPRTTRAPMLASFIVIAFTFAGFGYWASSAPMAGAVVASGSFVATGQNKIVQHFEGGIIKEILVKEGDVVAAGAVLVKLDETAAKANLERLLIRQARLQAIQARLTQEAKGQKSLVLPKELLSTAQEPKIKSIILNQSLTFKARTRKLQSEIDIFTQGIDALKERIQGGQSQLVAVKEQMELFQEELDSKQKILGKGLIRKSDVLRIQRSLANLKGEEGRILAEIGDATERIARAKAQIVRAENEASQTAVGELQVVNADLDDVSEQIRAAQDVLQRVEIVAPVRGIVVRMRYHTAGGVVESGKDLMEILPLQDELIIEASIQTTEIDNVKEGQKAMVRLTALNQRITPMLDAKVVYVSADALRSEDPMSVSADVYKARVKLDREKIPAHLNFKATPGMPAEVYITTRDRTFFDYLMEPVRDSMSRAFREP</sequence>
<dbReference type="RefSeq" id="WP_208860191.1">
    <property type="nucleotide sequence ID" value="NZ_FOSK01000003.1"/>
</dbReference>
<dbReference type="NCBIfam" id="TIGR01843">
    <property type="entry name" value="type_I_hlyD"/>
    <property type="match status" value="1"/>
</dbReference>
<evidence type="ECO:0000259" key="12">
    <source>
        <dbReference type="Pfam" id="PF26002"/>
    </source>
</evidence>
<dbReference type="Pfam" id="PF26002">
    <property type="entry name" value="Beta-barrel_AprE"/>
    <property type="match status" value="1"/>
</dbReference>
<evidence type="ECO:0000256" key="4">
    <source>
        <dbReference type="ARBA" id="ARBA00022475"/>
    </source>
</evidence>
<organism evidence="13 14">
    <name type="scientific">Pseudovibrio ascidiaceicola</name>
    <dbReference type="NCBI Taxonomy" id="285279"/>
    <lineage>
        <taxon>Bacteria</taxon>
        <taxon>Pseudomonadati</taxon>
        <taxon>Pseudomonadota</taxon>
        <taxon>Alphaproteobacteria</taxon>
        <taxon>Hyphomicrobiales</taxon>
        <taxon>Stappiaceae</taxon>
        <taxon>Pseudovibrio</taxon>
    </lineage>
</organism>
<comment type="caution">
    <text evidence="13">The sequence shown here is derived from an EMBL/GenBank/DDBJ whole genome shotgun (WGS) entry which is preliminary data.</text>
</comment>
<evidence type="ECO:0000313" key="14">
    <source>
        <dbReference type="Proteomes" id="UP000199598"/>
    </source>
</evidence>
<dbReference type="InterPro" id="IPR050739">
    <property type="entry name" value="MFP"/>
</dbReference>
<keyword evidence="14" id="KW-1185">Reference proteome</keyword>
<accession>A0A1I3Y2C3</accession>
<evidence type="ECO:0000256" key="9">
    <source>
        <dbReference type="RuleBase" id="RU365093"/>
    </source>
</evidence>
<evidence type="ECO:0000313" key="13">
    <source>
        <dbReference type="EMBL" id="SFK25994.1"/>
    </source>
</evidence>
<keyword evidence="10" id="KW-0175">Coiled coil</keyword>
<comment type="subcellular location">
    <subcellularLocation>
        <location evidence="1 9">Cell inner membrane</location>
        <topology evidence="1 9">Single-pass membrane protein</topology>
    </subcellularLocation>
</comment>
<comment type="similarity">
    <text evidence="2 9">Belongs to the membrane fusion protein (MFP) (TC 8.A.1) family.</text>
</comment>
<evidence type="ECO:0000256" key="7">
    <source>
        <dbReference type="ARBA" id="ARBA00022989"/>
    </source>
</evidence>
<reference evidence="13 14" key="1">
    <citation type="submission" date="2016-10" db="EMBL/GenBank/DDBJ databases">
        <authorList>
            <person name="Varghese N."/>
            <person name="Submissions S."/>
        </authorList>
    </citation>
    <scope>NUCLEOTIDE SEQUENCE [LARGE SCALE GENOMIC DNA]</scope>
    <source>
        <strain evidence="13 14">DSM 16392</strain>
    </source>
</reference>